<dbReference type="VEuPathDB" id="CryptoDB:Vbra_6653"/>
<gene>
    <name evidence="1" type="ORF">Vbra_6653</name>
</gene>
<accession>A0A0G4H6A5</accession>
<evidence type="ECO:0000313" key="1">
    <source>
        <dbReference type="EMBL" id="CEM39236.1"/>
    </source>
</evidence>
<name>A0A0G4H6A5_VITBC</name>
<proteinExistence type="predicted"/>
<evidence type="ECO:0000313" key="2">
    <source>
        <dbReference type="Proteomes" id="UP000041254"/>
    </source>
</evidence>
<dbReference type="EMBL" id="CDMY01001028">
    <property type="protein sequence ID" value="CEM39236.1"/>
    <property type="molecule type" value="Genomic_DNA"/>
</dbReference>
<protein>
    <submittedName>
        <fullName evidence="1">Uncharacterized protein</fullName>
    </submittedName>
</protein>
<reference evidence="1 2" key="1">
    <citation type="submission" date="2014-11" db="EMBL/GenBank/DDBJ databases">
        <authorList>
            <person name="Zhu J."/>
            <person name="Qi W."/>
            <person name="Song R."/>
        </authorList>
    </citation>
    <scope>NUCLEOTIDE SEQUENCE [LARGE SCALE GENOMIC DNA]</scope>
</reference>
<keyword evidence="2" id="KW-1185">Reference proteome</keyword>
<sequence>MTNTLWVGPAQLDRANGLNVSSQLQTQGRKESCLFGVVVFRLHQLHRDLERYFQLMKRQPSDERQQGEKVGDAQWVARRDRLRQKWQRGLQVRTLVLVECRCICGAGGAGDGVTVYVIVADSSSQAAGDLYEVDLQLTDDGATVANNVTKILEGVEVCEVAVGVEKGVARTQSGDVYQLVRVAALPTSILQSGEFGPLGFPRHRVGLHVPLRVSAEKIQNYIQHQIKAGCEKV</sequence>
<dbReference type="Proteomes" id="UP000041254">
    <property type="component" value="Unassembled WGS sequence"/>
</dbReference>
<dbReference type="AlphaFoldDB" id="A0A0G4H6A5"/>
<dbReference type="InParanoid" id="A0A0G4H6A5"/>
<organism evidence="1 2">
    <name type="scientific">Vitrella brassicaformis (strain CCMP3155)</name>
    <dbReference type="NCBI Taxonomy" id="1169540"/>
    <lineage>
        <taxon>Eukaryota</taxon>
        <taxon>Sar</taxon>
        <taxon>Alveolata</taxon>
        <taxon>Colpodellida</taxon>
        <taxon>Vitrellaceae</taxon>
        <taxon>Vitrella</taxon>
    </lineage>
</organism>